<reference evidence="3" key="1">
    <citation type="journal article" date="2015" name="ISME J.">
        <title>Aquifer environment selects for microbial species cohorts in sediment and groundwater.</title>
        <authorList>
            <person name="Hug L.A."/>
            <person name="Thomas B.C."/>
            <person name="Brown C.T."/>
            <person name="Frischkorn K.R."/>
            <person name="Williams K.H."/>
            <person name="Tringe S.G."/>
            <person name="Banfield J.F."/>
        </authorList>
    </citation>
    <scope>NUCLEOTIDE SEQUENCE</scope>
</reference>
<feature type="repeat" description="TPR" evidence="1">
    <location>
        <begin position="102"/>
        <end position="135"/>
    </location>
</feature>
<evidence type="ECO:0000313" key="3">
    <source>
        <dbReference type="EMBL" id="AKQ03863.1"/>
    </source>
</evidence>
<evidence type="ECO:0000256" key="1">
    <source>
        <dbReference type="PROSITE-ProRule" id="PRU00339"/>
    </source>
</evidence>
<feature type="repeat" description="TPR" evidence="1">
    <location>
        <begin position="68"/>
        <end position="101"/>
    </location>
</feature>
<sequence length="186" mass="19820">MRVRVPVAFVLGLLVWGLLAAACSDAPEPGVTDASHVLQQALQAHADGDLDAAADLYKRVLVLDPENKFAYYNLGLIHQTEGRLGAAAENYEQAIAIDPTFGPALFNLATVRAEEGAPEEAIDLYRQVLEVNADNAAAHLNLGFLLVDNGERKEGKAELAIAVQLDPTLESRIPDELLVVGDATGP</sequence>
<dbReference type="Pfam" id="PF14559">
    <property type="entry name" value="TPR_19"/>
    <property type="match status" value="1"/>
</dbReference>
<feature type="chain" id="PRO_5039146298" evidence="2">
    <location>
        <begin position="21"/>
        <end position="186"/>
    </location>
</feature>
<dbReference type="InterPro" id="IPR011990">
    <property type="entry name" value="TPR-like_helical_dom_sf"/>
</dbReference>
<dbReference type="InterPro" id="IPR019734">
    <property type="entry name" value="TPR_rpt"/>
</dbReference>
<keyword evidence="2" id="KW-0732">Signal</keyword>
<dbReference type="PROSITE" id="PS50293">
    <property type="entry name" value="TPR_REGION"/>
    <property type="match status" value="1"/>
</dbReference>
<proteinExistence type="predicted"/>
<organism evidence="3">
    <name type="scientific">uncultured actinobacterium Rifle_16ft_4_minimus_38826</name>
    <dbReference type="NCBI Taxonomy" id="1665148"/>
    <lineage>
        <taxon>Bacteria</taxon>
        <taxon>Bacillati</taxon>
        <taxon>Actinomycetota</taxon>
        <taxon>Actinomycetes</taxon>
        <taxon>marine Actinobacteria clade</taxon>
        <taxon>environmental samples</taxon>
    </lineage>
</organism>
<protein>
    <submittedName>
        <fullName evidence="3">Uncharacterized protein</fullName>
    </submittedName>
</protein>
<evidence type="ECO:0000256" key="2">
    <source>
        <dbReference type="SAM" id="SignalP"/>
    </source>
</evidence>
<dbReference type="AlphaFoldDB" id="A0A0H4T7P3"/>
<dbReference type="Pfam" id="PF00515">
    <property type="entry name" value="TPR_1"/>
    <property type="match status" value="1"/>
</dbReference>
<dbReference type="SMART" id="SM00028">
    <property type="entry name" value="TPR"/>
    <property type="match status" value="4"/>
</dbReference>
<dbReference type="Gene3D" id="1.25.40.10">
    <property type="entry name" value="Tetratricopeptide repeat domain"/>
    <property type="match status" value="1"/>
</dbReference>
<keyword evidence="1" id="KW-0802">TPR repeat</keyword>
<name>A0A0H4T7P3_9ACTN</name>
<dbReference type="PROSITE" id="PS50005">
    <property type="entry name" value="TPR"/>
    <property type="match status" value="2"/>
</dbReference>
<dbReference type="PANTHER" id="PTHR44998:SF1">
    <property type="entry name" value="UDP-N-ACETYLGLUCOSAMINE--PEPTIDE N-ACETYLGLUCOSAMINYLTRANSFERASE 110 KDA SUBUNIT"/>
    <property type="match status" value="1"/>
</dbReference>
<dbReference type="PROSITE" id="PS51257">
    <property type="entry name" value="PROKAR_LIPOPROTEIN"/>
    <property type="match status" value="1"/>
</dbReference>
<accession>A0A0H4T7P3</accession>
<dbReference type="SUPFAM" id="SSF48452">
    <property type="entry name" value="TPR-like"/>
    <property type="match status" value="1"/>
</dbReference>
<dbReference type="EMBL" id="KT007023">
    <property type="protein sequence ID" value="AKQ03863.1"/>
    <property type="molecule type" value="Genomic_DNA"/>
</dbReference>
<dbReference type="PANTHER" id="PTHR44998">
    <property type="match status" value="1"/>
</dbReference>
<feature type="signal peptide" evidence="2">
    <location>
        <begin position="1"/>
        <end position="20"/>
    </location>
</feature>